<dbReference type="EMBL" id="JBBHLL010000065">
    <property type="protein sequence ID" value="KAK7821388.1"/>
    <property type="molecule type" value="Genomic_DNA"/>
</dbReference>
<keyword evidence="2" id="KW-1185">Reference proteome</keyword>
<name>A0AAW0J3M6_MYOGA</name>
<accession>A0AAW0J3M6</accession>
<gene>
    <name evidence="1" type="ORF">U0070_015854</name>
</gene>
<feature type="non-terminal residue" evidence="1">
    <location>
        <position position="231"/>
    </location>
</feature>
<organism evidence="1 2">
    <name type="scientific">Myodes glareolus</name>
    <name type="common">Bank vole</name>
    <name type="synonym">Clethrionomys glareolus</name>
    <dbReference type="NCBI Taxonomy" id="447135"/>
    <lineage>
        <taxon>Eukaryota</taxon>
        <taxon>Metazoa</taxon>
        <taxon>Chordata</taxon>
        <taxon>Craniata</taxon>
        <taxon>Vertebrata</taxon>
        <taxon>Euteleostomi</taxon>
        <taxon>Mammalia</taxon>
        <taxon>Eutheria</taxon>
        <taxon>Euarchontoglires</taxon>
        <taxon>Glires</taxon>
        <taxon>Rodentia</taxon>
        <taxon>Myomorpha</taxon>
        <taxon>Muroidea</taxon>
        <taxon>Cricetidae</taxon>
        <taxon>Arvicolinae</taxon>
        <taxon>Myodes</taxon>
    </lineage>
</organism>
<dbReference type="PANTHER" id="PTHR11758">
    <property type="entry name" value="40S RIBOSOMAL PROTEIN S15A"/>
    <property type="match status" value="1"/>
</dbReference>
<dbReference type="AlphaFoldDB" id="A0AAW0J3M6"/>
<protein>
    <submittedName>
        <fullName evidence="1">Uncharacterized protein</fullName>
    </submittedName>
</protein>
<reference evidence="1 2" key="1">
    <citation type="journal article" date="2023" name="bioRxiv">
        <title>Conserved and derived expression patterns and positive selection on dental genes reveal complex evolutionary context of ever-growing rodent molars.</title>
        <authorList>
            <person name="Calamari Z.T."/>
            <person name="Song A."/>
            <person name="Cohen E."/>
            <person name="Akter M."/>
            <person name="Roy R.D."/>
            <person name="Hallikas O."/>
            <person name="Christensen M.M."/>
            <person name="Li P."/>
            <person name="Marangoni P."/>
            <person name="Jernvall J."/>
            <person name="Klein O.D."/>
        </authorList>
    </citation>
    <scope>NUCLEOTIDE SEQUENCE [LARGE SCALE GENOMIC DNA]</scope>
    <source>
        <strain evidence="1">V071</strain>
    </source>
</reference>
<dbReference type="GO" id="GO:0006412">
    <property type="term" value="P:translation"/>
    <property type="evidence" value="ECO:0007669"/>
    <property type="project" value="InterPro"/>
</dbReference>
<evidence type="ECO:0000313" key="1">
    <source>
        <dbReference type="EMBL" id="KAK7821388.1"/>
    </source>
</evidence>
<dbReference type="GO" id="GO:0005840">
    <property type="term" value="C:ribosome"/>
    <property type="evidence" value="ECO:0007669"/>
    <property type="project" value="InterPro"/>
</dbReference>
<sequence length="231" mass="25877">MRFWEATYAEVPVQLCPNDIEPPSHALHGFGQLHVIRTELLRSDDDDQLGFWEGACVEVPVQLCPNDIEPPSHALHGFGQLHVIRTELLRSDDDDQVIFVEVHLFQKESFLPSFHADTMVHTNVLAGALKSINSAEKRGNAGSSLGHALSHCFVPNCDDEAQSHRAGKIVGSLTGRLSKCGVTNSRFDVQLKDLEIRQNSLFIDNLSLHKPRRSKTKVHRMENPGIFFPRD</sequence>
<proteinExistence type="predicted"/>
<dbReference type="InterPro" id="IPR000630">
    <property type="entry name" value="Ribosomal_uS8"/>
</dbReference>
<dbReference type="GO" id="GO:0003735">
    <property type="term" value="F:structural constituent of ribosome"/>
    <property type="evidence" value="ECO:0007669"/>
    <property type="project" value="InterPro"/>
</dbReference>
<comment type="caution">
    <text evidence="1">The sequence shown here is derived from an EMBL/GenBank/DDBJ whole genome shotgun (WGS) entry which is preliminary data.</text>
</comment>
<dbReference type="Proteomes" id="UP001488838">
    <property type="component" value="Unassembled WGS sequence"/>
</dbReference>
<evidence type="ECO:0000313" key="2">
    <source>
        <dbReference type="Proteomes" id="UP001488838"/>
    </source>
</evidence>